<feature type="transmembrane region" description="Helical" evidence="4">
    <location>
        <begin position="6"/>
        <end position="26"/>
    </location>
</feature>
<feature type="transmembrane region" description="Helical" evidence="4">
    <location>
        <begin position="138"/>
        <end position="160"/>
    </location>
</feature>
<evidence type="ECO:0000256" key="2">
    <source>
        <dbReference type="ARBA" id="ARBA00023125"/>
    </source>
</evidence>
<keyword evidence="1" id="KW-0805">Transcription regulation</keyword>
<feature type="transmembrane region" description="Helical" evidence="4">
    <location>
        <begin position="209"/>
        <end position="229"/>
    </location>
</feature>
<feature type="transmembrane region" description="Helical" evidence="4">
    <location>
        <begin position="181"/>
        <end position="203"/>
    </location>
</feature>
<dbReference type="InterPro" id="IPR018062">
    <property type="entry name" value="HTH_AraC-typ_CS"/>
</dbReference>
<dbReference type="Pfam" id="PF12833">
    <property type="entry name" value="HTH_18"/>
    <property type="match status" value="1"/>
</dbReference>
<feature type="domain" description="HTH araC/xylS-type" evidence="5">
    <location>
        <begin position="270"/>
        <end position="373"/>
    </location>
</feature>
<keyword evidence="4" id="KW-0472">Membrane</keyword>
<evidence type="ECO:0000313" key="6">
    <source>
        <dbReference type="EMBL" id="MDN4164093.1"/>
    </source>
</evidence>
<dbReference type="SUPFAM" id="SSF46689">
    <property type="entry name" value="Homeodomain-like"/>
    <property type="match status" value="1"/>
</dbReference>
<dbReference type="RefSeq" id="WP_320002619.1">
    <property type="nucleotide sequence ID" value="NZ_JAUHJS010000001.1"/>
</dbReference>
<dbReference type="SMART" id="SM00342">
    <property type="entry name" value="HTH_ARAC"/>
    <property type="match status" value="1"/>
</dbReference>
<dbReference type="PROSITE" id="PS01124">
    <property type="entry name" value="HTH_ARAC_FAMILY_2"/>
    <property type="match status" value="1"/>
</dbReference>
<keyword evidence="2" id="KW-0238">DNA-binding</keyword>
<accession>A0ABT8F116</accession>
<evidence type="ECO:0000256" key="4">
    <source>
        <dbReference type="SAM" id="Phobius"/>
    </source>
</evidence>
<evidence type="ECO:0000256" key="3">
    <source>
        <dbReference type="ARBA" id="ARBA00023163"/>
    </source>
</evidence>
<evidence type="ECO:0000313" key="7">
    <source>
        <dbReference type="Proteomes" id="UP001168552"/>
    </source>
</evidence>
<feature type="transmembrane region" description="Helical" evidence="4">
    <location>
        <begin position="68"/>
        <end position="88"/>
    </location>
</feature>
<gene>
    <name evidence="6" type="ORF">QWY31_01205</name>
</gene>
<reference evidence="6" key="1">
    <citation type="submission" date="2023-06" db="EMBL/GenBank/DDBJ databases">
        <title>Cytophagales bacterium Strain LB-30, isolated from soil.</title>
        <authorList>
            <person name="Liu B."/>
        </authorList>
    </citation>
    <scope>NUCLEOTIDE SEQUENCE</scope>
    <source>
        <strain evidence="6">LB-30</strain>
    </source>
</reference>
<dbReference type="EMBL" id="JAUHJS010000001">
    <property type="protein sequence ID" value="MDN4164093.1"/>
    <property type="molecule type" value="Genomic_DNA"/>
</dbReference>
<dbReference type="InterPro" id="IPR009057">
    <property type="entry name" value="Homeodomain-like_sf"/>
</dbReference>
<dbReference type="PROSITE" id="PS00041">
    <property type="entry name" value="HTH_ARAC_FAMILY_1"/>
    <property type="match status" value="1"/>
</dbReference>
<dbReference type="PANTHER" id="PTHR43280:SF29">
    <property type="entry name" value="ARAC-FAMILY TRANSCRIPTIONAL REGULATOR"/>
    <property type="match status" value="1"/>
</dbReference>
<protein>
    <submittedName>
        <fullName evidence="6">Helix-turn-helix domain-containing protein</fullName>
    </submittedName>
</protein>
<evidence type="ECO:0000256" key="1">
    <source>
        <dbReference type="ARBA" id="ARBA00023015"/>
    </source>
</evidence>
<proteinExistence type="predicted"/>
<dbReference type="Proteomes" id="UP001168552">
    <property type="component" value="Unassembled WGS sequence"/>
</dbReference>
<comment type="caution">
    <text evidence="6">The sequence shown here is derived from an EMBL/GenBank/DDBJ whole genome shotgun (WGS) entry which is preliminary data.</text>
</comment>
<keyword evidence="4" id="KW-1133">Transmembrane helix</keyword>
<keyword evidence="3" id="KW-0804">Transcription</keyword>
<dbReference type="Gene3D" id="1.10.10.60">
    <property type="entry name" value="Homeodomain-like"/>
    <property type="match status" value="1"/>
</dbReference>
<organism evidence="6 7">
    <name type="scientific">Shiella aurantiaca</name>
    <dbReference type="NCBI Taxonomy" id="3058365"/>
    <lineage>
        <taxon>Bacteria</taxon>
        <taxon>Pseudomonadati</taxon>
        <taxon>Bacteroidota</taxon>
        <taxon>Cytophagia</taxon>
        <taxon>Cytophagales</taxon>
        <taxon>Shiellaceae</taxon>
        <taxon>Shiella</taxon>
    </lineage>
</organism>
<name>A0ABT8F116_9BACT</name>
<keyword evidence="4" id="KW-0812">Transmembrane</keyword>
<dbReference type="InterPro" id="IPR018060">
    <property type="entry name" value="HTH_AraC"/>
</dbReference>
<sequence length="379" mass="44564">MDKELVHHVNLVLIFIEICFGLFLIIKSKFKSMPLLFLGLFITELSLAFISIVLFYKHLYYIYPHTLHVENFLVLSHAPLFYLFIGSLLEGRNFVSKRSLFHFIPALLSVILTLPFYLSSRSEKMKYVDAIYSSDHPILFLVISAVVFTQFIVYYVICFKMLIRFSYRLSEIENGTSETRIWVNSLIVVFYVCTAMSVFPGLLDYNEVSASYIPILSSPYFFFVFYSVIKKPHIFNLVSLHTEMIDSSDFLETERRTEDLSERYSEIGDRLHMEVIENKLFKDPELSLSKLSTLLDTKSHIITWILKNRYNENFYSYINSLRVEEAIRMLQDKNYNDYTIDYIGQLVGFNSKSVFYSAFKKYTGETPMRFLRNKQMVSN</sequence>
<feature type="transmembrane region" description="Helical" evidence="4">
    <location>
        <begin position="35"/>
        <end position="56"/>
    </location>
</feature>
<keyword evidence="7" id="KW-1185">Reference proteome</keyword>
<dbReference type="PANTHER" id="PTHR43280">
    <property type="entry name" value="ARAC-FAMILY TRANSCRIPTIONAL REGULATOR"/>
    <property type="match status" value="1"/>
</dbReference>
<feature type="transmembrane region" description="Helical" evidence="4">
    <location>
        <begin position="100"/>
        <end position="118"/>
    </location>
</feature>
<evidence type="ECO:0000259" key="5">
    <source>
        <dbReference type="PROSITE" id="PS01124"/>
    </source>
</evidence>